<organism evidence="3 4">
    <name type="scientific">Actinomadura decatromicini</name>
    <dbReference type="NCBI Taxonomy" id="2604572"/>
    <lineage>
        <taxon>Bacteria</taxon>
        <taxon>Bacillati</taxon>
        <taxon>Actinomycetota</taxon>
        <taxon>Actinomycetes</taxon>
        <taxon>Streptosporangiales</taxon>
        <taxon>Thermomonosporaceae</taxon>
        <taxon>Actinomadura</taxon>
    </lineage>
</organism>
<dbReference type="AlphaFoldDB" id="A0A5D3FAA9"/>
<sequence length="78" mass="8124">MRDLALIVLPSTAFVWEALKDKPSVELLLLYMALISFPGLSGAWFLARHGGGGTGSLPPPPPEQPPSPLPPSSSSTAS</sequence>
<gene>
    <name evidence="3" type="ORF">FXF68_31170</name>
</gene>
<dbReference type="EMBL" id="VSRQ01000007">
    <property type="protein sequence ID" value="TYK45143.1"/>
    <property type="molecule type" value="Genomic_DNA"/>
</dbReference>
<feature type="compositionally biased region" description="Pro residues" evidence="1">
    <location>
        <begin position="57"/>
        <end position="71"/>
    </location>
</feature>
<accession>A0A5D3FAA9</accession>
<name>A0A5D3FAA9_9ACTN</name>
<dbReference type="Proteomes" id="UP000323505">
    <property type="component" value="Unassembled WGS sequence"/>
</dbReference>
<feature type="transmembrane region" description="Helical" evidence="2">
    <location>
        <begin position="30"/>
        <end position="47"/>
    </location>
</feature>
<evidence type="ECO:0000313" key="3">
    <source>
        <dbReference type="EMBL" id="TYK45143.1"/>
    </source>
</evidence>
<proteinExistence type="predicted"/>
<keyword evidence="2" id="KW-0472">Membrane</keyword>
<keyword evidence="2" id="KW-1133">Transmembrane helix</keyword>
<reference evidence="3 4" key="1">
    <citation type="submission" date="2019-08" db="EMBL/GenBank/DDBJ databases">
        <title>Actinomadura sp. nov. CYP1-5 isolated from mountain soil.</title>
        <authorList>
            <person name="Songsumanus A."/>
            <person name="Kuncharoen N."/>
            <person name="Kudo T."/>
            <person name="Yuki M."/>
            <person name="Igarashi Y."/>
            <person name="Tanasupawat S."/>
        </authorList>
    </citation>
    <scope>NUCLEOTIDE SEQUENCE [LARGE SCALE GENOMIC DNA]</scope>
    <source>
        <strain evidence="3 4">CYP1-5</strain>
    </source>
</reference>
<dbReference type="RefSeq" id="WP_148765517.1">
    <property type="nucleotide sequence ID" value="NZ_VSRQ01000007.1"/>
</dbReference>
<comment type="caution">
    <text evidence="3">The sequence shown here is derived from an EMBL/GenBank/DDBJ whole genome shotgun (WGS) entry which is preliminary data.</text>
</comment>
<evidence type="ECO:0000256" key="1">
    <source>
        <dbReference type="SAM" id="MobiDB-lite"/>
    </source>
</evidence>
<evidence type="ECO:0000313" key="4">
    <source>
        <dbReference type="Proteomes" id="UP000323505"/>
    </source>
</evidence>
<keyword evidence="4" id="KW-1185">Reference proteome</keyword>
<evidence type="ECO:0000256" key="2">
    <source>
        <dbReference type="SAM" id="Phobius"/>
    </source>
</evidence>
<protein>
    <submittedName>
        <fullName evidence="3">Uncharacterized protein</fullName>
    </submittedName>
</protein>
<feature type="region of interest" description="Disordered" evidence="1">
    <location>
        <begin position="51"/>
        <end position="78"/>
    </location>
</feature>
<keyword evidence="2" id="KW-0812">Transmembrane</keyword>